<reference evidence="2" key="1">
    <citation type="submission" date="2013-11" db="EMBL/GenBank/DDBJ databases">
        <title>The Genome Sequence of Phytophthora parasitica CHvinca01.</title>
        <authorList>
            <consortium name="The Broad Institute Genomics Platform"/>
            <person name="Russ C."/>
            <person name="Tyler B."/>
            <person name="Panabieres F."/>
            <person name="Shan W."/>
            <person name="Tripathy S."/>
            <person name="Grunwald N."/>
            <person name="Machado M."/>
            <person name="Johnson C.S."/>
            <person name="Arredondo F."/>
            <person name="Hong C."/>
            <person name="Coffey M."/>
            <person name="Young S.K."/>
            <person name="Zeng Q."/>
            <person name="Gargeya S."/>
            <person name="Fitzgerald M."/>
            <person name="Abouelleil A."/>
            <person name="Alvarado L."/>
            <person name="Chapman S.B."/>
            <person name="Gainer-Dewar J."/>
            <person name="Goldberg J."/>
            <person name="Griggs A."/>
            <person name="Gujja S."/>
            <person name="Hansen M."/>
            <person name="Howarth C."/>
            <person name="Imamovic A."/>
            <person name="Ireland A."/>
            <person name="Larimer J."/>
            <person name="McCowan C."/>
            <person name="Murphy C."/>
            <person name="Pearson M."/>
            <person name="Poon T.W."/>
            <person name="Priest M."/>
            <person name="Roberts A."/>
            <person name="Saif S."/>
            <person name="Shea T."/>
            <person name="Sykes S."/>
            <person name="Wortman J."/>
            <person name="Nusbaum C."/>
            <person name="Birren B."/>
        </authorList>
    </citation>
    <scope>NUCLEOTIDE SEQUENCE [LARGE SCALE GENOMIC DNA]</scope>
    <source>
        <strain evidence="2">CHvinca01</strain>
    </source>
</reference>
<proteinExistence type="predicted"/>
<organism evidence="2">
    <name type="scientific">Phytophthora nicotianae</name>
    <name type="common">Potato buckeye rot agent</name>
    <name type="synonym">Phytophthora parasitica</name>
    <dbReference type="NCBI Taxonomy" id="4792"/>
    <lineage>
        <taxon>Eukaryota</taxon>
        <taxon>Sar</taxon>
        <taxon>Stramenopiles</taxon>
        <taxon>Oomycota</taxon>
        <taxon>Peronosporomycetes</taxon>
        <taxon>Peronosporales</taxon>
        <taxon>Peronosporaceae</taxon>
        <taxon>Phytophthora</taxon>
    </lineage>
</organism>
<dbReference type="AlphaFoldDB" id="W2KL31"/>
<dbReference type="OrthoDB" id="119179at2759"/>
<protein>
    <submittedName>
        <fullName evidence="2">Uncharacterized protein</fullName>
    </submittedName>
</protein>
<name>W2KL31_PHYNI</name>
<dbReference type="InterPro" id="IPR006912">
    <property type="entry name" value="Harbinger_derived_prot"/>
</dbReference>
<feature type="region of interest" description="Disordered" evidence="1">
    <location>
        <begin position="1"/>
        <end position="97"/>
    </location>
</feature>
<evidence type="ECO:0000313" key="2">
    <source>
        <dbReference type="EMBL" id="ETL85752.1"/>
    </source>
</evidence>
<sequence length="127" mass="14204">DGSDSESSKRREVDREPQGVPVRRLGGPGCWRSASLQQNRERLRRRRRWTAPLLSTRRKRRRRTGPLGEAGGAGRPATRRTAPLPHESGRRASRGRTIATADLQIWHAFIGMPGSNNDINVLHASPL</sequence>
<feature type="compositionally biased region" description="Basic and acidic residues" evidence="1">
    <location>
        <begin position="1"/>
        <end position="17"/>
    </location>
</feature>
<gene>
    <name evidence="2" type="ORF">L917_14757</name>
</gene>
<dbReference type="Proteomes" id="UP000054423">
    <property type="component" value="Unassembled WGS sequence"/>
</dbReference>
<dbReference type="EMBL" id="KI681546">
    <property type="protein sequence ID" value="ETL85752.1"/>
    <property type="molecule type" value="Genomic_DNA"/>
</dbReference>
<evidence type="ECO:0000256" key="1">
    <source>
        <dbReference type="SAM" id="MobiDB-lite"/>
    </source>
</evidence>
<accession>W2KL31</accession>
<dbReference type="Pfam" id="PF04827">
    <property type="entry name" value="Plant_tran"/>
    <property type="match status" value="1"/>
</dbReference>
<feature type="non-terminal residue" evidence="2">
    <location>
        <position position="127"/>
    </location>
</feature>
<feature type="non-terminal residue" evidence="2">
    <location>
        <position position="1"/>
    </location>
</feature>